<evidence type="ECO:0000313" key="3">
    <source>
        <dbReference type="Proteomes" id="UP000239907"/>
    </source>
</evidence>
<proteinExistence type="predicted"/>
<comment type="caution">
    <text evidence="2">The sequence shown here is derived from an EMBL/GenBank/DDBJ whole genome shotgun (WGS) entry which is preliminary data.</text>
</comment>
<dbReference type="EMBL" id="MQWA01000001">
    <property type="protein sequence ID" value="PQJ27287.1"/>
    <property type="molecule type" value="Genomic_DNA"/>
</dbReference>
<feature type="domain" description="Cytochrome C Planctomycete-type" evidence="1">
    <location>
        <begin position="20"/>
        <end position="64"/>
    </location>
</feature>
<evidence type="ECO:0000259" key="1">
    <source>
        <dbReference type="Pfam" id="PF07635"/>
    </source>
</evidence>
<protein>
    <recommendedName>
        <fullName evidence="1">Cytochrome C Planctomycete-type domain-containing protein</fullName>
    </recommendedName>
</protein>
<keyword evidence="3" id="KW-1185">Reference proteome</keyword>
<name>A0A2S7TYF6_9BACT</name>
<dbReference type="RefSeq" id="WP_105041771.1">
    <property type="nucleotide sequence ID" value="NZ_MQWA01000001.1"/>
</dbReference>
<sequence length="64" mass="7138">MLPSRISFNEHIQPILSASCYHCHGPDSGTRYPEDEPLRLDQEEGVFSARESGKPVIIKGDPDN</sequence>
<gene>
    <name evidence="2" type="ORF">BSZ32_01455</name>
</gene>
<organism evidence="2 3">
    <name type="scientific">Rubritalea profundi</name>
    <dbReference type="NCBI Taxonomy" id="1658618"/>
    <lineage>
        <taxon>Bacteria</taxon>
        <taxon>Pseudomonadati</taxon>
        <taxon>Verrucomicrobiota</taxon>
        <taxon>Verrucomicrobiia</taxon>
        <taxon>Verrucomicrobiales</taxon>
        <taxon>Rubritaleaceae</taxon>
        <taxon>Rubritalea</taxon>
    </lineage>
</organism>
<evidence type="ECO:0000313" key="2">
    <source>
        <dbReference type="EMBL" id="PQJ27287.1"/>
    </source>
</evidence>
<dbReference type="Pfam" id="PF07635">
    <property type="entry name" value="PSCyt1"/>
    <property type="match status" value="1"/>
</dbReference>
<dbReference type="Proteomes" id="UP000239907">
    <property type="component" value="Unassembled WGS sequence"/>
</dbReference>
<accession>A0A2S7TYF6</accession>
<dbReference type="InterPro" id="IPR011429">
    <property type="entry name" value="Cyt_c_Planctomycete-type"/>
</dbReference>
<dbReference type="AlphaFoldDB" id="A0A2S7TYF6"/>
<dbReference type="OrthoDB" id="1450284at2"/>
<reference evidence="2 3" key="1">
    <citation type="submission" date="2016-12" db="EMBL/GenBank/DDBJ databases">
        <title>Study of bacterial adaptation to deep sea.</title>
        <authorList>
            <person name="Song J."/>
            <person name="Yoshizawa S."/>
            <person name="Kogure K."/>
        </authorList>
    </citation>
    <scope>NUCLEOTIDE SEQUENCE [LARGE SCALE GENOMIC DNA]</scope>
    <source>
        <strain evidence="2 3">SAORIC-165</strain>
    </source>
</reference>